<dbReference type="Proteomes" id="UP000325780">
    <property type="component" value="Unassembled WGS sequence"/>
</dbReference>
<name>A0A5N6TWW5_ASPAV</name>
<dbReference type="OrthoDB" id="2142040at2759"/>
<feature type="repeat" description="ANK" evidence="1">
    <location>
        <begin position="67"/>
        <end position="98"/>
    </location>
</feature>
<dbReference type="PANTHER" id="PTHR34706:SF3">
    <property type="entry name" value="ANKYRIN REPEAT PROTEIN (AFU_ORTHOLOGUE AFUA_7G06200)"/>
    <property type="match status" value="1"/>
</dbReference>
<dbReference type="Gene3D" id="1.25.40.20">
    <property type="entry name" value="Ankyrin repeat-containing domain"/>
    <property type="match status" value="1"/>
</dbReference>
<dbReference type="InterPro" id="IPR036770">
    <property type="entry name" value="Ankyrin_rpt-contain_sf"/>
</dbReference>
<dbReference type="PANTHER" id="PTHR34706">
    <property type="entry name" value="SLR1338 PROTEIN"/>
    <property type="match status" value="1"/>
</dbReference>
<evidence type="ECO:0000313" key="3">
    <source>
        <dbReference type="Proteomes" id="UP000325780"/>
    </source>
</evidence>
<sequence>MSLHQDAATGALTQDKITDYKSNSRNGLEATSTLGETPLNLAVKNGQTRAVSLLLLNGAKPDSTNTDGRTPLYLVSSAPKDQRTHIARLLLAHDADVNKALPKYHNVTPLMAAITEARDPELVHLLVQKGASLTQTNDQGETAKTLAGYSMNPAIQRALLTDDDPRNSYKPELGNLLTSAGLLGIAYFSGWKDDIDNLRNVEDFQGFLTNYIADRGLDNFYPPGDPRILEIAQAAAAYRLKPQARILSSKQVAIIAATQLYKPVLYIDSTNPGTKRIEAAKDIVDTILQALSAVNSQPDPAIHSVRYINQDCTPSDNITRAEVQKQMNQIDFKGWTEIGTNLKRKILDPMVYDPLKGSGLKEPLLIMTVSDGAPSKEDTNTFENEIQNAVQALVGHNPPYYSTAVNFTLHRIGDDEGAKDFMAHLDQNTALKKVLYISTDMINKLGQSVGIQ</sequence>
<keyword evidence="1" id="KW-0040">ANK repeat</keyword>
<dbReference type="PROSITE" id="PS50088">
    <property type="entry name" value="ANK_REPEAT"/>
    <property type="match status" value="3"/>
</dbReference>
<protein>
    <submittedName>
        <fullName evidence="2">Uncharacterized protein</fullName>
    </submittedName>
</protein>
<keyword evidence="3" id="KW-1185">Reference proteome</keyword>
<dbReference type="SMART" id="SM00248">
    <property type="entry name" value="ANK"/>
    <property type="match status" value="3"/>
</dbReference>
<proteinExistence type="predicted"/>
<feature type="repeat" description="ANK" evidence="1">
    <location>
        <begin position="105"/>
        <end position="138"/>
    </location>
</feature>
<feature type="repeat" description="ANK" evidence="1">
    <location>
        <begin position="34"/>
        <end position="66"/>
    </location>
</feature>
<organism evidence="2 3">
    <name type="scientific">Aspergillus avenaceus</name>
    <dbReference type="NCBI Taxonomy" id="36643"/>
    <lineage>
        <taxon>Eukaryota</taxon>
        <taxon>Fungi</taxon>
        <taxon>Dikarya</taxon>
        <taxon>Ascomycota</taxon>
        <taxon>Pezizomycotina</taxon>
        <taxon>Eurotiomycetes</taxon>
        <taxon>Eurotiomycetidae</taxon>
        <taxon>Eurotiales</taxon>
        <taxon>Aspergillaceae</taxon>
        <taxon>Aspergillus</taxon>
        <taxon>Aspergillus subgen. Circumdati</taxon>
    </lineage>
</organism>
<evidence type="ECO:0000313" key="2">
    <source>
        <dbReference type="EMBL" id="KAE8150873.1"/>
    </source>
</evidence>
<gene>
    <name evidence="2" type="ORF">BDV25DRAFT_129208</name>
</gene>
<dbReference type="Pfam" id="PF12796">
    <property type="entry name" value="Ank_2"/>
    <property type="match status" value="1"/>
</dbReference>
<dbReference type="AlphaFoldDB" id="A0A5N6TWW5"/>
<accession>A0A5N6TWW5</accession>
<dbReference type="InterPro" id="IPR002110">
    <property type="entry name" value="Ankyrin_rpt"/>
</dbReference>
<dbReference type="EMBL" id="ML742083">
    <property type="protein sequence ID" value="KAE8150873.1"/>
    <property type="molecule type" value="Genomic_DNA"/>
</dbReference>
<dbReference type="PROSITE" id="PS50297">
    <property type="entry name" value="ANK_REP_REGION"/>
    <property type="match status" value="2"/>
</dbReference>
<dbReference type="SUPFAM" id="SSF48403">
    <property type="entry name" value="Ankyrin repeat"/>
    <property type="match status" value="1"/>
</dbReference>
<evidence type="ECO:0000256" key="1">
    <source>
        <dbReference type="PROSITE-ProRule" id="PRU00023"/>
    </source>
</evidence>
<reference evidence="2 3" key="1">
    <citation type="submission" date="2019-04" db="EMBL/GenBank/DDBJ databases">
        <title>Friends and foes A comparative genomics study of 23 Aspergillus species from section Flavi.</title>
        <authorList>
            <consortium name="DOE Joint Genome Institute"/>
            <person name="Kjaerbolling I."/>
            <person name="Vesth T."/>
            <person name="Frisvad J.C."/>
            <person name="Nybo J.L."/>
            <person name="Theobald S."/>
            <person name="Kildgaard S."/>
            <person name="Isbrandt T."/>
            <person name="Kuo A."/>
            <person name="Sato A."/>
            <person name="Lyhne E.K."/>
            <person name="Kogle M.E."/>
            <person name="Wiebenga A."/>
            <person name="Kun R.S."/>
            <person name="Lubbers R.J."/>
            <person name="Makela M.R."/>
            <person name="Barry K."/>
            <person name="Chovatia M."/>
            <person name="Clum A."/>
            <person name="Daum C."/>
            <person name="Haridas S."/>
            <person name="He G."/>
            <person name="LaButti K."/>
            <person name="Lipzen A."/>
            <person name="Mondo S."/>
            <person name="Riley R."/>
            <person name="Salamov A."/>
            <person name="Simmons B.A."/>
            <person name="Magnuson J.K."/>
            <person name="Henrissat B."/>
            <person name="Mortensen U.H."/>
            <person name="Larsen T.O."/>
            <person name="Devries R.P."/>
            <person name="Grigoriev I.V."/>
            <person name="Machida M."/>
            <person name="Baker S.E."/>
            <person name="Andersen M.R."/>
        </authorList>
    </citation>
    <scope>NUCLEOTIDE SEQUENCE [LARGE SCALE GENOMIC DNA]</scope>
    <source>
        <strain evidence="2 3">IBT 18842</strain>
    </source>
</reference>